<reference evidence="3 4" key="1">
    <citation type="submission" date="2020-08" db="EMBL/GenBank/DDBJ databases">
        <title>Genomic Encyclopedia of Type Strains, Phase IV (KMG-IV): sequencing the most valuable type-strain genomes for metagenomic binning, comparative biology and taxonomic classification.</title>
        <authorList>
            <person name="Goeker M."/>
        </authorList>
    </citation>
    <scope>NUCLEOTIDE SEQUENCE [LARGE SCALE GENOMIC DNA]</scope>
    <source>
        <strain evidence="3 4">DSM 45615</strain>
    </source>
</reference>
<dbReference type="PROSITE" id="PS51257">
    <property type="entry name" value="PROKAR_LIPOPROTEIN"/>
    <property type="match status" value="1"/>
</dbReference>
<gene>
    <name evidence="3" type="ORF">HNP84_007065</name>
</gene>
<dbReference type="Pfam" id="PF12006">
    <property type="entry name" value="DUF3500"/>
    <property type="match status" value="1"/>
</dbReference>
<keyword evidence="2" id="KW-0732">Signal</keyword>
<feature type="chain" id="PRO_5038712554" description="DUF3500 domain-containing protein" evidence="2">
    <location>
        <begin position="20"/>
        <end position="354"/>
    </location>
</feature>
<dbReference type="PANTHER" id="PTHR37489">
    <property type="entry name" value="DUF3500 DOMAIN-CONTAINING PROTEIN"/>
    <property type="match status" value="1"/>
</dbReference>
<dbReference type="InterPro" id="IPR021889">
    <property type="entry name" value="DUF3500"/>
</dbReference>
<comment type="caution">
    <text evidence="3">The sequence shown here is derived from an EMBL/GenBank/DDBJ whole genome shotgun (WGS) entry which is preliminary data.</text>
</comment>
<dbReference type="RefSeq" id="WP_185054230.1">
    <property type="nucleotide sequence ID" value="NZ_BAABIX010000012.1"/>
</dbReference>
<evidence type="ECO:0000313" key="3">
    <source>
        <dbReference type="EMBL" id="MBB5137313.1"/>
    </source>
</evidence>
<dbReference type="EMBL" id="JACHGN010000017">
    <property type="protein sequence ID" value="MBB5137313.1"/>
    <property type="molecule type" value="Genomic_DNA"/>
</dbReference>
<feature type="signal peptide" evidence="2">
    <location>
        <begin position="1"/>
        <end position="19"/>
    </location>
</feature>
<dbReference type="AlphaFoldDB" id="A0A840PHB2"/>
<sequence>MRKALAGIALLATACSAQPATAPAPSLPQSRPNPVTGGPTVEGATETVVAAAETFLATLSAEQRENVLYDRDDLATMREWSNLPVGRDGSRNGLRIGDLSQEQQAAAMGVAEAMLSEDGFAELQGIIAAGNVLNQRGGGNTSFGSELNFIAFFGRPSRTERFTVQIGGHHLGVTTTYAGGRVSPTPAFTGVDPRWFEVAGRRVEPLRDEADSVFSLLAALPPEVRDRARLEGVFSDIMVGAGDDGRFPAPAQGVRVSDLPAAQQEQVTALIRNWVGDSDERVAEALMREYVSQYGSTHLAWGGSIRPDDQGAYLRLDGPRLWIEFSNQEQTGSGDEVHYHSIFRDKQSDYGVSS</sequence>
<accession>A0A840PHB2</accession>
<evidence type="ECO:0000256" key="2">
    <source>
        <dbReference type="SAM" id="SignalP"/>
    </source>
</evidence>
<evidence type="ECO:0008006" key="5">
    <source>
        <dbReference type="Google" id="ProtNLM"/>
    </source>
</evidence>
<dbReference type="PANTHER" id="PTHR37489:SF1">
    <property type="entry name" value="DUF3500 DOMAIN-CONTAINING PROTEIN"/>
    <property type="match status" value="1"/>
</dbReference>
<organism evidence="3 4">
    <name type="scientific">Thermocatellispora tengchongensis</name>
    <dbReference type="NCBI Taxonomy" id="1073253"/>
    <lineage>
        <taxon>Bacteria</taxon>
        <taxon>Bacillati</taxon>
        <taxon>Actinomycetota</taxon>
        <taxon>Actinomycetes</taxon>
        <taxon>Streptosporangiales</taxon>
        <taxon>Streptosporangiaceae</taxon>
        <taxon>Thermocatellispora</taxon>
    </lineage>
</organism>
<protein>
    <recommendedName>
        <fullName evidence="5">DUF3500 domain-containing protein</fullName>
    </recommendedName>
</protein>
<evidence type="ECO:0000313" key="4">
    <source>
        <dbReference type="Proteomes" id="UP000578449"/>
    </source>
</evidence>
<keyword evidence="4" id="KW-1185">Reference proteome</keyword>
<evidence type="ECO:0000256" key="1">
    <source>
        <dbReference type="SAM" id="MobiDB-lite"/>
    </source>
</evidence>
<proteinExistence type="predicted"/>
<feature type="region of interest" description="Disordered" evidence="1">
    <location>
        <begin position="19"/>
        <end position="41"/>
    </location>
</feature>
<dbReference type="Proteomes" id="UP000578449">
    <property type="component" value="Unassembled WGS sequence"/>
</dbReference>
<name>A0A840PHB2_9ACTN</name>